<gene>
    <name evidence="1" type="ORF">AVEN_157160_1</name>
</gene>
<evidence type="ECO:0000313" key="2">
    <source>
        <dbReference type="Proteomes" id="UP000499080"/>
    </source>
</evidence>
<name>A0A4Y2KPU7_ARAVE</name>
<evidence type="ECO:0000313" key="1">
    <source>
        <dbReference type="EMBL" id="GBN04169.1"/>
    </source>
</evidence>
<dbReference type="EMBL" id="BGPR01004862">
    <property type="protein sequence ID" value="GBN04169.1"/>
    <property type="molecule type" value="Genomic_DNA"/>
</dbReference>
<protein>
    <submittedName>
        <fullName evidence="1">Uncharacterized protein</fullName>
    </submittedName>
</protein>
<sequence>MGQETQLLKQIILTLVNGDENCLLDIQGAHLVPTAAPEWLHYLIEWSGIYGSYDGCDSTENHHQWTEVPKLEELGTNNRYGFQEASMFT</sequence>
<dbReference type="AlphaFoldDB" id="A0A4Y2KPU7"/>
<accession>A0A4Y2KPU7</accession>
<reference evidence="1 2" key="1">
    <citation type="journal article" date="2019" name="Sci. Rep.">
        <title>Orb-weaving spider Araneus ventricosus genome elucidates the spidroin gene catalogue.</title>
        <authorList>
            <person name="Kono N."/>
            <person name="Nakamura H."/>
            <person name="Ohtoshi R."/>
            <person name="Moran D.A.P."/>
            <person name="Shinohara A."/>
            <person name="Yoshida Y."/>
            <person name="Fujiwara M."/>
            <person name="Mori M."/>
            <person name="Tomita M."/>
            <person name="Arakawa K."/>
        </authorList>
    </citation>
    <scope>NUCLEOTIDE SEQUENCE [LARGE SCALE GENOMIC DNA]</scope>
</reference>
<keyword evidence="2" id="KW-1185">Reference proteome</keyword>
<organism evidence="1 2">
    <name type="scientific">Araneus ventricosus</name>
    <name type="common">Orbweaver spider</name>
    <name type="synonym">Epeira ventricosa</name>
    <dbReference type="NCBI Taxonomy" id="182803"/>
    <lineage>
        <taxon>Eukaryota</taxon>
        <taxon>Metazoa</taxon>
        <taxon>Ecdysozoa</taxon>
        <taxon>Arthropoda</taxon>
        <taxon>Chelicerata</taxon>
        <taxon>Arachnida</taxon>
        <taxon>Araneae</taxon>
        <taxon>Araneomorphae</taxon>
        <taxon>Entelegynae</taxon>
        <taxon>Araneoidea</taxon>
        <taxon>Araneidae</taxon>
        <taxon>Araneus</taxon>
    </lineage>
</organism>
<comment type="caution">
    <text evidence="1">The sequence shown here is derived from an EMBL/GenBank/DDBJ whole genome shotgun (WGS) entry which is preliminary data.</text>
</comment>
<proteinExistence type="predicted"/>
<dbReference type="Proteomes" id="UP000499080">
    <property type="component" value="Unassembled WGS sequence"/>
</dbReference>